<dbReference type="OrthoDB" id="416496at2759"/>
<dbReference type="OMA" id="KIIESHM"/>
<name>N6TZ56_DENPD</name>
<dbReference type="GO" id="GO:0072572">
    <property type="term" value="F:poly-ADP-D-ribose binding"/>
    <property type="evidence" value="ECO:0007669"/>
    <property type="project" value="TreeGrafter"/>
</dbReference>
<organism evidence="6">
    <name type="scientific">Dendroctonus ponderosae</name>
    <name type="common">Mountain pine beetle</name>
    <dbReference type="NCBI Taxonomy" id="77166"/>
    <lineage>
        <taxon>Eukaryota</taxon>
        <taxon>Metazoa</taxon>
        <taxon>Ecdysozoa</taxon>
        <taxon>Arthropoda</taxon>
        <taxon>Hexapoda</taxon>
        <taxon>Insecta</taxon>
        <taxon>Pterygota</taxon>
        <taxon>Neoptera</taxon>
        <taxon>Endopterygota</taxon>
        <taxon>Coleoptera</taxon>
        <taxon>Polyphaga</taxon>
        <taxon>Cucujiformia</taxon>
        <taxon>Curculionidae</taxon>
        <taxon>Scolytinae</taxon>
        <taxon>Dendroctonus</taxon>
    </lineage>
</organism>
<dbReference type="InterPro" id="IPR019361">
    <property type="entry name" value="HPF1"/>
</dbReference>
<reference evidence="6" key="1">
    <citation type="journal article" date="2013" name="Genome Biol.">
        <title>Draft genome of the mountain pine beetle, Dendroctonus ponderosae Hopkins, a major forest pest.</title>
        <authorList>
            <person name="Keeling C.I."/>
            <person name="Yuen M.M."/>
            <person name="Liao N.Y."/>
            <person name="Docking T.R."/>
            <person name="Chan S.K."/>
            <person name="Taylor G.A."/>
            <person name="Palmquist D.L."/>
            <person name="Jackman S.D."/>
            <person name="Nguyen A."/>
            <person name="Li M."/>
            <person name="Henderson H."/>
            <person name="Janes J.K."/>
            <person name="Zhao Y."/>
            <person name="Pandoh P."/>
            <person name="Moore R."/>
            <person name="Sperling F.A."/>
            <person name="Huber D.P."/>
            <person name="Birol I."/>
            <person name="Jones S.J."/>
            <person name="Bohlmann J."/>
        </authorList>
    </citation>
    <scope>NUCLEOTIDE SEQUENCE</scope>
</reference>
<evidence type="ECO:0000256" key="1">
    <source>
        <dbReference type="ARBA" id="ARBA00004123"/>
    </source>
</evidence>
<comment type="subcellular location">
    <subcellularLocation>
        <location evidence="2">Chromosome</location>
    </subcellularLocation>
    <subcellularLocation>
        <location evidence="1">Nucleus</location>
    </subcellularLocation>
</comment>
<evidence type="ECO:0000256" key="2">
    <source>
        <dbReference type="ARBA" id="ARBA00004286"/>
    </source>
</evidence>
<feature type="non-terminal residue" evidence="6">
    <location>
        <position position="1"/>
    </location>
</feature>
<dbReference type="AlphaFoldDB" id="N6TZ56"/>
<evidence type="ECO:0000256" key="4">
    <source>
        <dbReference type="ARBA" id="ARBA00022454"/>
    </source>
</evidence>
<proteinExistence type="inferred from homology"/>
<dbReference type="HOGENOM" id="CLU_1628750_0_0_1"/>
<dbReference type="Pfam" id="PF10228">
    <property type="entry name" value="HPF1"/>
    <property type="match status" value="1"/>
</dbReference>
<keyword evidence="5" id="KW-0539">Nucleus</keyword>
<protein>
    <submittedName>
        <fullName evidence="6">Uncharacterized protein</fullName>
    </submittedName>
</protein>
<accession>N6TZ56</accession>
<gene>
    <name evidence="6" type="ORF">YQE_00189</name>
</gene>
<evidence type="ECO:0000313" key="6">
    <source>
        <dbReference type="EMBL" id="ENN83453.1"/>
    </source>
</evidence>
<dbReference type="PANTHER" id="PTHR13386">
    <property type="entry name" value="HISTONE PARYLATION FACTOR 1"/>
    <property type="match status" value="1"/>
</dbReference>
<sequence length="182" mass="20810">MCLSLYLEAFKKGFDPFKKMKLPQLQRGLKEKAQQLQLNLEAKPQQVRDRNRQIVARTFNKIGMVVPYNKKTEVGYRELTLSNKELQKLLDNIQAALPDQRLSLLSELQGLLTNVTIATDECDFGAGIELGLNILAHGVDCLNRTISQCLAINYRLIQREEFAKIIESHMDNRRRGPDLSII</sequence>
<dbReference type="GO" id="GO:0006974">
    <property type="term" value="P:DNA damage response"/>
    <property type="evidence" value="ECO:0007669"/>
    <property type="project" value="InterPro"/>
</dbReference>
<comment type="similarity">
    <text evidence="3">Belongs to the HPF1 family.</text>
</comment>
<dbReference type="PANTHER" id="PTHR13386:SF1">
    <property type="entry name" value="HISTONE PARYLATION FACTOR 1"/>
    <property type="match status" value="1"/>
</dbReference>
<dbReference type="GO" id="GO:0005694">
    <property type="term" value="C:chromosome"/>
    <property type="evidence" value="ECO:0007669"/>
    <property type="project" value="UniProtKB-SubCell"/>
</dbReference>
<evidence type="ECO:0000256" key="5">
    <source>
        <dbReference type="ARBA" id="ARBA00023242"/>
    </source>
</evidence>
<evidence type="ECO:0000256" key="3">
    <source>
        <dbReference type="ARBA" id="ARBA00010803"/>
    </source>
</evidence>
<dbReference type="GO" id="GO:0005634">
    <property type="term" value="C:nucleus"/>
    <property type="evidence" value="ECO:0007669"/>
    <property type="project" value="UniProtKB-SubCell"/>
</dbReference>
<dbReference type="GO" id="GO:0042393">
    <property type="term" value="F:histone binding"/>
    <property type="evidence" value="ECO:0007669"/>
    <property type="project" value="InterPro"/>
</dbReference>
<keyword evidence="4" id="KW-0158">Chromosome</keyword>
<dbReference type="EMBL" id="KB735083">
    <property type="protein sequence ID" value="ENN83453.1"/>
    <property type="molecule type" value="Genomic_DNA"/>
</dbReference>